<comment type="caution">
    <text evidence="1">The sequence shown here is derived from an EMBL/GenBank/DDBJ whole genome shotgun (WGS) entry which is preliminary data.</text>
</comment>
<accession>A0ABU2JAU6</accession>
<dbReference type="RefSeq" id="WP_311422744.1">
    <property type="nucleotide sequence ID" value="NZ_JAVREH010000009.1"/>
</dbReference>
<evidence type="ECO:0000313" key="2">
    <source>
        <dbReference type="Proteomes" id="UP001183176"/>
    </source>
</evidence>
<keyword evidence="1" id="KW-0808">Transferase</keyword>
<sequence>MSRVESDAVDLAALTSRVDRLISERSGRRVLIGIVGAPASGKTTLAHALLAALVEHEAPWAPAFRVELAGDPSRPWIGSHVAHVPMDGYHLADIELRRLGRDQRKGAPDTFDARGYAALLRRLRECQEDVWAPAFDRDVEQPVSGSIPVPRSSRVVITEGNYLLIDAPEWRDVRELLDEVWFCEVDTQLRQQRLIARHIRFGKTPQAAAAWTHGPDQRNAELIERTRSRADLVLTCE</sequence>
<reference evidence="2" key="1">
    <citation type="submission" date="2023-07" db="EMBL/GenBank/DDBJ databases">
        <title>30 novel species of actinomycetes from the DSMZ collection.</title>
        <authorList>
            <person name="Nouioui I."/>
        </authorList>
    </citation>
    <scope>NUCLEOTIDE SEQUENCE [LARGE SCALE GENOMIC DNA]</scope>
    <source>
        <strain evidence="2">DSM 44399</strain>
    </source>
</reference>
<dbReference type="GO" id="GO:0016301">
    <property type="term" value="F:kinase activity"/>
    <property type="evidence" value="ECO:0007669"/>
    <property type="project" value="UniProtKB-KW"/>
</dbReference>
<dbReference type="InterPro" id="IPR027417">
    <property type="entry name" value="P-loop_NTPase"/>
</dbReference>
<protein>
    <submittedName>
        <fullName evidence="1">Nucleoside/nucleotide kinase family protein</fullName>
    </submittedName>
</protein>
<dbReference type="SUPFAM" id="SSF52540">
    <property type="entry name" value="P-loop containing nucleoside triphosphate hydrolases"/>
    <property type="match status" value="1"/>
</dbReference>
<name>A0ABU2JAU6_9ACTN</name>
<dbReference type="NCBIfam" id="NF006743">
    <property type="entry name" value="PRK09270.1-2"/>
    <property type="match status" value="1"/>
</dbReference>
<keyword evidence="1" id="KW-0418">Kinase</keyword>
<dbReference type="EMBL" id="JAVREH010000009">
    <property type="protein sequence ID" value="MDT0261589.1"/>
    <property type="molecule type" value="Genomic_DNA"/>
</dbReference>
<dbReference type="Gene3D" id="3.40.50.300">
    <property type="entry name" value="P-loop containing nucleotide triphosphate hydrolases"/>
    <property type="match status" value="2"/>
</dbReference>
<gene>
    <name evidence="1" type="ORF">RM423_09310</name>
</gene>
<evidence type="ECO:0000313" key="1">
    <source>
        <dbReference type="EMBL" id="MDT0261589.1"/>
    </source>
</evidence>
<keyword evidence="2" id="KW-1185">Reference proteome</keyword>
<dbReference type="PANTHER" id="PTHR10285">
    <property type="entry name" value="URIDINE KINASE"/>
    <property type="match status" value="1"/>
</dbReference>
<dbReference type="Proteomes" id="UP001183176">
    <property type="component" value="Unassembled WGS sequence"/>
</dbReference>
<organism evidence="1 2">
    <name type="scientific">Jatrophihabitans lederbergiae</name>
    <dbReference type="NCBI Taxonomy" id="3075547"/>
    <lineage>
        <taxon>Bacteria</taxon>
        <taxon>Bacillati</taxon>
        <taxon>Actinomycetota</taxon>
        <taxon>Actinomycetes</taxon>
        <taxon>Jatrophihabitantales</taxon>
        <taxon>Jatrophihabitantaceae</taxon>
        <taxon>Jatrophihabitans</taxon>
    </lineage>
</organism>
<proteinExistence type="predicted"/>